<name>A0A4S8NV01_9HYPH</name>
<protein>
    <submittedName>
        <fullName evidence="6">Response regulator</fullName>
    </submittedName>
</protein>
<dbReference type="InterPro" id="IPR011006">
    <property type="entry name" value="CheY-like_superfamily"/>
</dbReference>
<sequence>MKRMLIADGSDIVRKVGRKILTELGFEVIEAASGREGLVKCERQLPDLMIVDAGMDDALDLISNVRALPDGKAVLIYYCVVEAELKIMMAGKRAGANDFLLKPFDRAILTKTFGDKAVAA</sequence>
<dbReference type="SMART" id="SM00448">
    <property type="entry name" value="REC"/>
    <property type="match status" value="1"/>
</dbReference>
<dbReference type="InterPro" id="IPR001789">
    <property type="entry name" value="Sig_transdc_resp-reg_receiver"/>
</dbReference>
<dbReference type="RefSeq" id="WP_136599467.1">
    <property type="nucleotide sequence ID" value="NZ_STGV01000005.1"/>
</dbReference>
<evidence type="ECO:0000313" key="7">
    <source>
        <dbReference type="Proteomes" id="UP000308828"/>
    </source>
</evidence>
<reference evidence="6 7" key="1">
    <citation type="submission" date="2019-04" db="EMBL/GenBank/DDBJ databases">
        <title>Genome sequence of strain shin9-1.</title>
        <authorList>
            <person name="Gao J."/>
            <person name="Sun J."/>
        </authorList>
    </citation>
    <scope>NUCLEOTIDE SEQUENCE [LARGE SCALE GENOMIC DNA]</scope>
    <source>
        <strain evidence="7">shin9-1</strain>
    </source>
</reference>
<dbReference type="PANTHER" id="PTHR44591">
    <property type="entry name" value="STRESS RESPONSE REGULATOR PROTEIN 1"/>
    <property type="match status" value="1"/>
</dbReference>
<evidence type="ECO:0000256" key="1">
    <source>
        <dbReference type="ARBA" id="ARBA00022553"/>
    </source>
</evidence>
<keyword evidence="7" id="KW-1185">Reference proteome</keyword>
<keyword evidence="1 4" id="KW-0597">Phosphoprotein</keyword>
<accession>A0A4S8NV01</accession>
<dbReference type="SUPFAM" id="SSF52172">
    <property type="entry name" value="CheY-like"/>
    <property type="match status" value="1"/>
</dbReference>
<dbReference type="GO" id="GO:0000160">
    <property type="term" value="P:phosphorelay signal transduction system"/>
    <property type="evidence" value="ECO:0007669"/>
    <property type="project" value="InterPro"/>
</dbReference>
<organism evidence="6 7">
    <name type="scientific">Peteryoungia ipomoeae</name>
    <dbReference type="NCBI Taxonomy" id="1210932"/>
    <lineage>
        <taxon>Bacteria</taxon>
        <taxon>Pseudomonadati</taxon>
        <taxon>Pseudomonadota</taxon>
        <taxon>Alphaproteobacteria</taxon>
        <taxon>Hyphomicrobiales</taxon>
        <taxon>Rhizobiaceae</taxon>
        <taxon>Peteryoungia</taxon>
    </lineage>
</organism>
<evidence type="ECO:0000256" key="2">
    <source>
        <dbReference type="ARBA" id="ARBA00023015"/>
    </source>
</evidence>
<dbReference type="Gene3D" id="3.40.50.2300">
    <property type="match status" value="1"/>
</dbReference>
<evidence type="ECO:0000313" key="6">
    <source>
        <dbReference type="EMBL" id="THV21417.1"/>
    </source>
</evidence>
<comment type="caution">
    <text evidence="6">The sequence shown here is derived from an EMBL/GenBank/DDBJ whole genome shotgun (WGS) entry which is preliminary data.</text>
</comment>
<dbReference type="InterPro" id="IPR050595">
    <property type="entry name" value="Bact_response_regulator"/>
</dbReference>
<dbReference type="EMBL" id="STGV01000005">
    <property type="protein sequence ID" value="THV21417.1"/>
    <property type="molecule type" value="Genomic_DNA"/>
</dbReference>
<dbReference type="PANTHER" id="PTHR44591:SF3">
    <property type="entry name" value="RESPONSE REGULATORY DOMAIN-CONTAINING PROTEIN"/>
    <property type="match status" value="1"/>
</dbReference>
<dbReference type="PROSITE" id="PS50110">
    <property type="entry name" value="RESPONSE_REGULATORY"/>
    <property type="match status" value="1"/>
</dbReference>
<evidence type="ECO:0000256" key="4">
    <source>
        <dbReference type="PROSITE-ProRule" id="PRU00169"/>
    </source>
</evidence>
<feature type="modified residue" description="4-aspartylphosphate" evidence="4">
    <location>
        <position position="52"/>
    </location>
</feature>
<dbReference type="Proteomes" id="UP000308828">
    <property type="component" value="Unassembled WGS sequence"/>
</dbReference>
<dbReference type="AlphaFoldDB" id="A0A4S8NV01"/>
<proteinExistence type="predicted"/>
<gene>
    <name evidence="6" type="ORF">FAA97_15490</name>
</gene>
<keyword evidence="2" id="KW-0805">Transcription regulation</keyword>
<dbReference type="Pfam" id="PF00072">
    <property type="entry name" value="Response_reg"/>
    <property type="match status" value="1"/>
</dbReference>
<dbReference type="OrthoDB" id="9800897at2"/>
<keyword evidence="3" id="KW-0804">Transcription</keyword>
<evidence type="ECO:0000256" key="3">
    <source>
        <dbReference type="ARBA" id="ARBA00023163"/>
    </source>
</evidence>
<evidence type="ECO:0000259" key="5">
    <source>
        <dbReference type="PROSITE" id="PS50110"/>
    </source>
</evidence>
<feature type="domain" description="Response regulatory" evidence="5">
    <location>
        <begin position="3"/>
        <end position="117"/>
    </location>
</feature>